<comment type="caution">
    <text evidence="2">The sequence shown here is derived from an EMBL/GenBank/DDBJ whole genome shotgun (WGS) entry which is preliminary data.</text>
</comment>
<sequence length="311" mass="33624">MDLGLSHNQREASFKDGCLSLRQAALEKQSSRLTPGPVYNPNVSCSSTTKNKLRNITFGSGPARFDSVPDVKNRPSTPGPHEYCPKKILAAKGSPSRPISFGSATRACNADNPSSKLSPGPSEYDPESIRRGWSFTRRGSSNVKFGTAKSLSDKKSCSQPGVGPQTYDPDAIRRGIMFTRRSNIQSVTFGRPSSARPSSRQSSGRPSSARPSSARPSSRRGSKSSTVSFCDEQPGPQQYDTEAIRQGVYSLSTKRRPSGIVFTTGPRTYNDAEERERASKPGPCTYQAPSSLGKQANSRHKNQPALSFGAR</sequence>
<evidence type="ECO:0000256" key="1">
    <source>
        <dbReference type="SAM" id="MobiDB-lite"/>
    </source>
</evidence>
<feature type="compositionally biased region" description="Low complexity" evidence="1">
    <location>
        <begin position="190"/>
        <end position="216"/>
    </location>
</feature>
<dbReference type="PANTHER" id="PTHR40429:SF1">
    <property type="entry name" value="FLAGELLAR ASSOCIATED PROTEIN"/>
    <property type="match status" value="1"/>
</dbReference>
<reference evidence="2" key="1">
    <citation type="submission" date="2023-06" db="EMBL/GenBank/DDBJ databases">
        <title>Survivors Of The Sea: Transcriptome response of Skeletonema marinoi to long-term dormancy.</title>
        <authorList>
            <person name="Pinder M.I.M."/>
            <person name="Kourtchenko O."/>
            <person name="Robertson E.K."/>
            <person name="Larsson T."/>
            <person name="Maumus F."/>
            <person name="Osuna-Cruz C.M."/>
            <person name="Vancaester E."/>
            <person name="Stenow R."/>
            <person name="Vandepoele K."/>
            <person name="Ploug H."/>
            <person name="Bruchert V."/>
            <person name="Godhe A."/>
            <person name="Topel M."/>
        </authorList>
    </citation>
    <scope>NUCLEOTIDE SEQUENCE</scope>
    <source>
        <strain evidence="2">R05AC</strain>
    </source>
</reference>
<dbReference type="EMBL" id="JATAAI010000034">
    <property type="protein sequence ID" value="KAK1735381.1"/>
    <property type="molecule type" value="Genomic_DNA"/>
</dbReference>
<accession>A0AAD8XWV1</accession>
<dbReference type="Pfam" id="PF07004">
    <property type="entry name" value="SHIPPO-rpt"/>
    <property type="match status" value="3"/>
</dbReference>
<feature type="region of interest" description="Disordered" evidence="1">
    <location>
        <begin position="258"/>
        <end position="311"/>
    </location>
</feature>
<dbReference type="InterPro" id="IPR010736">
    <property type="entry name" value="SHIPPO-rpt"/>
</dbReference>
<name>A0AAD8XWV1_9STRA</name>
<evidence type="ECO:0000313" key="2">
    <source>
        <dbReference type="EMBL" id="KAK1735381.1"/>
    </source>
</evidence>
<dbReference type="PANTHER" id="PTHR40429">
    <property type="entry name" value="FLAGELLAR ASSOCIATED PROTEIN"/>
    <property type="match status" value="1"/>
</dbReference>
<feature type="region of interest" description="Disordered" evidence="1">
    <location>
        <begin position="95"/>
        <end position="244"/>
    </location>
</feature>
<organism evidence="2 3">
    <name type="scientific">Skeletonema marinoi</name>
    <dbReference type="NCBI Taxonomy" id="267567"/>
    <lineage>
        <taxon>Eukaryota</taxon>
        <taxon>Sar</taxon>
        <taxon>Stramenopiles</taxon>
        <taxon>Ochrophyta</taxon>
        <taxon>Bacillariophyta</taxon>
        <taxon>Coscinodiscophyceae</taxon>
        <taxon>Thalassiosirophycidae</taxon>
        <taxon>Thalassiosirales</taxon>
        <taxon>Skeletonemataceae</taxon>
        <taxon>Skeletonema</taxon>
        <taxon>Skeletonema marinoi-dohrnii complex</taxon>
    </lineage>
</organism>
<feature type="region of interest" description="Disordered" evidence="1">
    <location>
        <begin position="60"/>
        <end position="82"/>
    </location>
</feature>
<dbReference type="Proteomes" id="UP001224775">
    <property type="component" value="Unassembled WGS sequence"/>
</dbReference>
<gene>
    <name evidence="2" type="ORF">QTG54_013995</name>
</gene>
<keyword evidence="3" id="KW-1185">Reference proteome</keyword>
<proteinExistence type="predicted"/>
<evidence type="ECO:0000313" key="3">
    <source>
        <dbReference type="Proteomes" id="UP001224775"/>
    </source>
</evidence>
<protein>
    <submittedName>
        <fullName evidence="2">Uncharacterized protein</fullName>
    </submittedName>
</protein>
<feature type="compositionally biased region" description="Basic and acidic residues" evidence="1">
    <location>
        <begin position="270"/>
        <end position="279"/>
    </location>
</feature>
<dbReference type="AlphaFoldDB" id="A0AAD8XWV1"/>
<feature type="compositionally biased region" description="Polar residues" evidence="1">
    <location>
        <begin position="287"/>
        <end position="296"/>
    </location>
</feature>